<evidence type="ECO:0000313" key="2">
    <source>
        <dbReference type="Proteomes" id="UP000307440"/>
    </source>
</evidence>
<dbReference type="AlphaFoldDB" id="A0A5C3KDI2"/>
<sequence>CFLGILTPVERLKATPIERCFLGILTPVERLSLAPSDSRFWVQPSTVTRRHLGPLAVRWGLAVWRSHFTPRPGDWLESPTEASPPPHSPHKCVWVHIIFVILAHNSTRARNEKGKTRIGGIATPFWCGD</sequence>
<protein>
    <submittedName>
        <fullName evidence="1">Uncharacterized protein</fullName>
    </submittedName>
</protein>
<name>A0A5C3KDI2_COPMA</name>
<evidence type="ECO:0000313" key="1">
    <source>
        <dbReference type="EMBL" id="TFK18008.1"/>
    </source>
</evidence>
<dbReference type="Proteomes" id="UP000307440">
    <property type="component" value="Unassembled WGS sequence"/>
</dbReference>
<dbReference type="EMBL" id="ML210441">
    <property type="protein sequence ID" value="TFK18008.1"/>
    <property type="molecule type" value="Genomic_DNA"/>
</dbReference>
<feature type="non-terminal residue" evidence="1">
    <location>
        <position position="1"/>
    </location>
</feature>
<reference evidence="1 2" key="1">
    <citation type="journal article" date="2019" name="Nat. Ecol. Evol.">
        <title>Megaphylogeny resolves global patterns of mushroom evolution.</title>
        <authorList>
            <person name="Varga T."/>
            <person name="Krizsan K."/>
            <person name="Foldi C."/>
            <person name="Dima B."/>
            <person name="Sanchez-Garcia M."/>
            <person name="Sanchez-Ramirez S."/>
            <person name="Szollosi G.J."/>
            <person name="Szarkandi J.G."/>
            <person name="Papp V."/>
            <person name="Albert L."/>
            <person name="Andreopoulos W."/>
            <person name="Angelini C."/>
            <person name="Antonin V."/>
            <person name="Barry K.W."/>
            <person name="Bougher N.L."/>
            <person name="Buchanan P."/>
            <person name="Buyck B."/>
            <person name="Bense V."/>
            <person name="Catcheside P."/>
            <person name="Chovatia M."/>
            <person name="Cooper J."/>
            <person name="Damon W."/>
            <person name="Desjardin D."/>
            <person name="Finy P."/>
            <person name="Geml J."/>
            <person name="Haridas S."/>
            <person name="Hughes K."/>
            <person name="Justo A."/>
            <person name="Karasinski D."/>
            <person name="Kautmanova I."/>
            <person name="Kiss B."/>
            <person name="Kocsube S."/>
            <person name="Kotiranta H."/>
            <person name="LaButti K.M."/>
            <person name="Lechner B.E."/>
            <person name="Liimatainen K."/>
            <person name="Lipzen A."/>
            <person name="Lukacs Z."/>
            <person name="Mihaltcheva S."/>
            <person name="Morgado L.N."/>
            <person name="Niskanen T."/>
            <person name="Noordeloos M.E."/>
            <person name="Ohm R.A."/>
            <person name="Ortiz-Santana B."/>
            <person name="Ovrebo C."/>
            <person name="Racz N."/>
            <person name="Riley R."/>
            <person name="Savchenko A."/>
            <person name="Shiryaev A."/>
            <person name="Soop K."/>
            <person name="Spirin V."/>
            <person name="Szebenyi C."/>
            <person name="Tomsovsky M."/>
            <person name="Tulloss R.E."/>
            <person name="Uehling J."/>
            <person name="Grigoriev I.V."/>
            <person name="Vagvolgyi C."/>
            <person name="Papp T."/>
            <person name="Martin F.M."/>
            <person name="Miettinen O."/>
            <person name="Hibbett D.S."/>
            <person name="Nagy L.G."/>
        </authorList>
    </citation>
    <scope>NUCLEOTIDE SEQUENCE [LARGE SCALE GENOMIC DNA]</scope>
    <source>
        <strain evidence="1 2">CBS 121175</strain>
    </source>
</reference>
<keyword evidence="2" id="KW-1185">Reference proteome</keyword>
<gene>
    <name evidence="1" type="ORF">FA15DRAFT_661033</name>
</gene>
<proteinExistence type="predicted"/>
<accession>A0A5C3KDI2</accession>
<organism evidence="1 2">
    <name type="scientific">Coprinopsis marcescibilis</name>
    <name type="common">Agaric fungus</name>
    <name type="synonym">Psathyrella marcescibilis</name>
    <dbReference type="NCBI Taxonomy" id="230819"/>
    <lineage>
        <taxon>Eukaryota</taxon>
        <taxon>Fungi</taxon>
        <taxon>Dikarya</taxon>
        <taxon>Basidiomycota</taxon>
        <taxon>Agaricomycotina</taxon>
        <taxon>Agaricomycetes</taxon>
        <taxon>Agaricomycetidae</taxon>
        <taxon>Agaricales</taxon>
        <taxon>Agaricineae</taxon>
        <taxon>Psathyrellaceae</taxon>
        <taxon>Coprinopsis</taxon>
    </lineage>
</organism>